<proteinExistence type="predicted"/>
<feature type="region of interest" description="Disordered" evidence="1">
    <location>
        <begin position="1"/>
        <end position="52"/>
    </location>
</feature>
<evidence type="ECO:0000313" key="3">
    <source>
        <dbReference type="Proteomes" id="UP000031668"/>
    </source>
</evidence>
<accession>A0A0C2IHE5</accession>
<comment type="caution">
    <text evidence="2">The sequence shown here is derived from an EMBL/GenBank/DDBJ whole genome shotgun (WGS) entry which is preliminary data.</text>
</comment>
<gene>
    <name evidence="2" type="ORF">RF11_10559</name>
</gene>
<sequence>MWNNTAYKGTNEFPASKRNLGKAALEGRGNGGECFTSERQAQSESDKQKDAYQECHIVRDKLPMTDVKKGTKTMSSVTIYKKDEVIIHVKFKSCRSRTNDPSALDQAWV</sequence>
<dbReference type="EMBL" id="JWZT01004122">
    <property type="protein sequence ID" value="KII64729.1"/>
    <property type="molecule type" value="Genomic_DNA"/>
</dbReference>
<keyword evidence="3" id="KW-1185">Reference proteome</keyword>
<dbReference type="AlphaFoldDB" id="A0A0C2IHE5"/>
<reference evidence="2 3" key="1">
    <citation type="journal article" date="2014" name="Genome Biol. Evol.">
        <title>The genome of the myxosporean Thelohanellus kitauei shows adaptations to nutrient acquisition within its fish host.</title>
        <authorList>
            <person name="Yang Y."/>
            <person name="Xiong J."/>
            <person name="Zhou Z."/>
            <person name="Huo F."/>
            <person name="Miao W."/>
            <person name="Ran C."/>
            <person name="Liu Y."/>
            <person name="Zhang J."/>
            <person name="Feng J."/>
            <person name="Wang M."/>
            <person name="Wang M."/>
            <person name="Wang L."/>
            <person name="Yao B."/>
        </authorList>
    </citation>
    <scope>NUCLEOTIDE SEQUENCE [LARGE SCALE GENOMIC DNA]</scope>
    <source>
        <strain evidence="2">Wuqing</strain>
    </source>
</reference>
<evidence type="ECO:0000256" key="1">
    <source>
        <dbReference type="SAM" id="MobiDB-lite"/>
    </source>
</evidence>
<protein>
    <submittedName>
        <fullName evidence="2">Uncharacterized protein</fullName>
    </submittedName>
</protein>
<evidence type="ECO:0000313" key="2">
    <source>
        <dbReference type="EMBL" id="KII64729.1"/>
    </source>
</evidence>
<dbReference type="Proteomes" id="UP000031668">
    <property type="component" value="Unassembled WGS sequence"/>
</dbReference>
<organism evidence="2 3">
    <name type="scientific">Thelohanellus kitauei</name>
    <name type="common">Myxosporean</name>
    <dbReference type="NCBI Taxonomy" id="669202"/>
    <lineage>
        <taxon>Eukaryota</taxon>
        <taxon>Metazoa</taxon>
        <taxon>Cnidaria</taxon>
        <taxon>Myxozoa</taxon>
        <taxon>Myxosporea</taxon>
        <taxon>Bivalvulida</taxon>
        <taxon>Platysporina</taxon>
        <taxon>Myxobolidae</taxon>
        <taxon>Thelohanellus</taxon>
    </lineage>
</organism>
<name>A0A0C2IHE5_THEKT</name>